<accession>A0A520S703</accession>
<dbReference type="InterPro" id="IPR011990">
    <property type="entry name" value="TPR-like_helical_dom_sf"/>
</dbReference>
<comment type="caution">
    <text evidence="2">The sequence shown here is derived from an EMBL/GenBank/DDBJ whole genome shotgun (WGS) entry which is preliminary data.</text>
</comment>
<evidence type="ECO:0000256" key="1">
    <source>
        <dbReference type="SAM" id="MobiDB-lite"/>
    </source>
</evidence>
<gene>
    <name evidence="2" type="ORF">EVA69_00745</name>
</gene>
<dbReference type="Proteomes" id="UP000320404">
    <property type="component" value="Unassembled WGS sequence"/>
</dbReference>
<reference evidence="2 3" key="1">
    <citation type="submission" date="2019-02" db="EMBL/GenBank/DDBJ databases">
        <title>Prokaryotic population dynamics and viral predation in marine succession experiment using metagenomics: the confinement effect.</title>
        <authorList>
            <person name="Haro-Moreno J.M."/>
            <person name="Rodriguez-Valera F."/>
            <person name="Lopez-Perez M."/>
        </authorList>
    </citation>
    <scope>NUCLEOTIDE SEQUENCE [LARGE SCALE GENOMIC DNA]</scope>
    <source>
        <strain evidence="2">MED-G158</strain>
    </source>
</reference>
<evidence type="ECO:0000313" key="2">
    <source>
        <dbReference type="EMBL" id="RZO78189.1"/>
    </source>
</evidence>
<feature type="region of interest" description="Disordered" evidence="1">
    <location>
        <begin position="52"/>
        <end position="71"/>
    </location>
</feature>
<evidence type="ECO:0008006" key="4">
    <source>
        <dbReference type="Google" id="ProtNLM"/>
    </source>
</evidence>
<organism evidence="2 3">
    <name type="scientific">OM182 bacterium</name>
    <dbReference type="NCBI Taxonomy" id="2510334"/>
    <lineage>
        <taxon>Bacteria</taxon>
        <taxon>Pseudomonadati</taxon>
        <taxon>Pseudomonadota</taxon>
        <taxon>Gammaproteobacteria</taxon>
        <taxon>OMG group</taxon>
        <taxon>OM182 clade</taxon>
    </lineage>
</organism>
<dbReference type="AlphaFoldDB" id="A0A520S703"/>
<dbReference type="EMBL" id="SHAH01000004">
    <property type="protein sequence ID" value="RZO78189.1"/>
    <property type="molecule type" value="Genomic_DNA"/>
</dbReference>
<evidence type="ECO:0000313" key="3">
    <source>
        <dbReference type="Proteomes" id="UP000320404"/>
    </source>
</evidence>
<proteinExistence type="predicted"/>
<dbReference type="Gene3D" id="1.25.40.10">
    <property type="entry name" value="Tetratricopeptide repeat domain"/>
    <property type="match status" value="1"/>
</dbReference>
<name>A0A520S703_9GAMM</name>
<protein>
    <recommendedName>
        <fullName evidence="4">Tetratricopeptide repeat protein</fullName>
    </recommendedName>
</protein>
<sequence length="452" mass="50327">MLLHGFSFAQSVAATAAAAAGDQPVESEPAETEGGSRVLYVDFPIPIIEGQDPIYPDQGAPAQSPEDDPAFSERSLAIEEYSTAVATTETAGGAWDVSLVEQLAALGELHQAQGDHIAALQSLDRAMHVSRINSGLHTTDQIPIVEDMIESYTTLGQWSDADLYHDYLFYIQQRAYGPTDPRIIPVLEKMGQWNMQAFNIGLGEALGIRLSTAQLMFNAAARLVEFHFGKDDERYVPYLNNVVQTSYQISRNPQLLNQVDNTEFRTSQELLAQLLNERYSTEPAGFSAGEGALREIVTHYEQGEDVNLLAEALTNLADWYLIYEQRRRAGEVYQTAWNLLAVQEDGAATRKKLFGTVVPIPVIDRQPRRMGRGSAKGEGRASLRVDYADLMFTVTRNGSVRSVQVLSDENEDNIIRIGNVSRTMRDLTFRPILVDGVPVTTEGNRFRVRYWY</sequence>